<keyword evidence="3" id="KW-1185">Reference proteome</keyword>
<dbReference type="Gene3D" id="3.30.2010.10">
    <property type="entry name" value="Metalloproteases ('zincins'), catalytic domain"/>
    <property type="match status" value="1"/>
</dbReference>
<dbReference type="OrthoDB" id="9811177at2"/>
<dbReference type="EMBL" id="CP019606">
    <property type="protein sequence ID" value="AQP46844.1"/>
    <property type="molecule type" value="Genomic_DNA"/>
</dbReference>
<dbReference type="Proteomes" id="UP000188145">
    <property type="component" value="Chromosome"/>
</dbReference>
<dbReference type="RefSeq" id="WP_077685156.1">
    <property type="nucleotide sequence ID" value="NZ_CP019606.1"/>
</dbReference>
<evidence type="ECO:0000313" key="2">
    <source>
        <dbReference type="EMBL" id="AQP46844.1"/>
    </source>
</evidence>
<feature type="domain" description="YgjP-like metallopeptidase" evidence="1">
    <location>
        <begin position="25"/>
        <end position="227"/>
    </location>
</feature>
<dbReference type="KEGG" id="tes:BW730_04180"/>
<dbReference type="AlphaFoldDB" id="A0A1Q2CL56"/>
<name>A0A1Q2CL56_9ACTN</name>
<dbReference type="InterPro" id="IPR053136">
    <property type="entry name" value="UTP_pyrophosphatase-like"/>
</dbReference>
<evidence type="ECO:0000313" key="3">
    <source>
        <dbReference type="Proteomes" id="UP000188145"/>
    </source>
</evidence>
<protein>
    <recommendedName>
        <fullName evidence="1">YgjP-like metallopeptidase domain-containing protein</fullName>
    </recommendedName>
</protein>
<dbReference type="Pfam" id="PF01863">
    <property type="entry name" value="YgjP-like"/>
    <property type="match status" value="1"/>
</dbReference>
<dbReference type="STRING" id="1332264.BW730_04180"/>
<gene>
    <name evidence="2" type="ORF">BW730_04180</name>
</gene>
<dbReference type="PANTHER" id="PTHR30399:SF1">
    <property type="entry name" value="UTP PYROPHOSPHATASE"/>
    <property type="match status" value="1"/>
</dbReference>
<dbReference type="PANTHER" id="PTHR30399">
    <property type="entry name" value="UNCHARACTERIZED PROTEIN YGJP"/>
    <property type="match status" value="1"/>
</dbReference>
<accession>A0A1Q2CL56</accession>
<proteinExistence type="predicted"/>
<reference evidence="3" key="1">
    <citation type="submission" date="2017-02" db="EMBL/GenBank/DDBJ databases">
        <title>Tessaracoccus aquaemaris sp. nov., isolated from the intestine of a Korean rockfish, Sebastes schlegelii, in a marine aquaculture pond.</title>
        <authorList>
            <person name="Tak E.J."/>
            <person name="Bae J.-W."/>
        </authorList>
    </citation>
    <scope>NUCLEOTIDE SEQUENCE [LARGE SCALE GENOMIC DNA]</scope>
    <source>
        <strain evidence="3">NSG39</strain>
    </source>
</reference>
<dbReference type="InterPro" id="IPR002725">
    <property type="entry name" value="YgjP-like_metallopeptidase"/>
</dbReference>
<organism evidence="2 3">
    <name type="scientific">Tessaracoccus aquimaris</name>
    <dbReference type="NCBI Taxonomy" id="1332264"/>
    <lineage>
        <taxon>Bacteria</taxon>
        <taxon>Bacillati</taxon>
        <taxon>Actinomycetota</taxon>
        <taxon>Actinomycetes</taxon>
        <taxon>Propionibacteriales</taxon>
        <taxon>Propionibacteriaceae</taxon>
        <taxon>Tessaracoccus</taxon>
    </lineage>
</organism>
<evidence type="ECO:0000259" key="1">
    <source>
        <dbReference type="Pfam" id="PF01863"/>
    </source>
</evidence>
<dbReference type="CDD" id="cd07344">
    <property type="entry name" value="M48_yhfN_like"/>
    <property type="match status" value="1"/>
</dbReference>
<sequence>MRRRPTSYLLSHGGHAVEVTYKDVKNLRLRVLAPDGRLAISVPRHVDERSVKAFIEANSAWIARSQQRVRMASPVKEPLVDGGRARLWGQWRELRVTDGPRASARLDGQVISLTGPDDDGLARALDALYRRELRDRLPDLATDWQARMGKEASEVKLRRMTSRWGTCNTRSRAITLNVALAEHDPSALEYVLVHELAHLWERGHGPRFTAVMDRHLPDWRRRRAALRGQP</sequence>